<dbReference type="Gene3D" id="1.20.58.1320">
    <property type="match status" value="1"/>
</dbReference>
<keyword evidence="2" id="KW-1185">Reference proteome</keyword>
<gene>
    <name evidence="1" type="ORF">GCM10023331_00730</name>
</gene>
<accession>A0ABP9CYJ2</accession>
<name>A0ABP9CYJ2_9BACT</name>
<evidence type="ECO:0000313" key="1">
    <source>
        <dbReference type="EMBL" id="GAA4820183.1"/>
    </source>
</evidence>
<comment type="caution">
    <text evidence="1">The sequence shown here is derived from an EMBL/GenBank/DDBJ whole genome shotgun (WGS) entry which is preliminary data.</text>
</comment>
<sequence length="223" mass="24934">MQTISLNKFISDFASIQNLDPLNFADYQSVLINFNEGEEVRELIGIAHELIQKYQQSPAQDPATAIAMARDMGIVAGSIKKLQIAPVKEVAQIDDVFVNLGSLCQLPERDTLLHYTLWNPTGEQMRTFTGTTKERAFITKLQEVLSRYPEKELLKLVNLANAMVGAESLAEVSKAIEFPLEEIVSAMEEHLATPFIQEVLQPYFAEVNIKGKQLSAPCSFLFL</sequence>
<reference evidence="2" key="1">
    <citation type="journal article" date="2019" name="Int. J. Syst. Evol. Microbiol.">
        <title>The Global Catalogue of Microorganisms (GCM) 10K type strain sequencing project: providing services to taxonomists for standard genome sequencing and annotation.</title>
        <authorList>
            <consortium name="The Broad Institute Genomics Platform"/>
            <consortium name="The Broad Institute Genome Sequencing Center for Infectious Disease"/>
            <person name="Wu L."/>
            <person name="Ma J."/>
        </authorList>
    </citation>
    <scope>NUCLEOTIDE SEQUENCE [LARGE SCALE GENOMIC DNA]</scope>
    <source>
        <strain evidence="2">JCM 18326</strain>
    </source>
</reference>
<dbReference type="EMBL" id="BAABJX010000001">
    <property type="protein sequence ID" value="GAA4820183.1"/>
    <property type="molecule type" value="Genomic_DNA"/>
</dbReference>
<dbReference type="RefSeq" id="WP_345368421.1">
    <property type="nucleotide sequence ID" value="NZ_BAABJX010000001.1"/>
</dbReference>
<dbReference type="InterPro" id="IPR015029">
    <property type="entry name" value="PrnB"/>
</dbReference>
<dbReference type="Pfam" id="PF08933">
    <property type="entry name" value="PrnB"/>
    <property type="match status" value="1"/>
</dbReference>
<proteinExistence type="predicted"/>
<evidence type="ECO:0000313" key="2">
    <source>
        <dbReference type="Proteomes" id="UP001500298"/>
    </source>
</evidence>
<dbReference type="Proteomes" id="UP001500298">
    <property type="component" value="Unassembled WGS sequence"/>
</dbReference>
<protein>
    <submittedName>
        <fullName evidence="1">Uncharacterized protein</fullName>
    </submittedName>
</protein>
<organism evidence="1 2">
    <name type="scientific">Algivirga pacifica</name>
    <dbReference type="NCBI Taxonomy" id="1162670"/>
    <lineage>
        <taxon>Bacteria</taxon>
        <taxon>Pseudomonadati</taxon>
        <taxon>Bacteroidota</taxon>
        <taxon>Cytophagia</taxon>
        <taxon>Cytophagales</taxon>
        <taxon>Flammeovirgaceae</taxon>
        <taxon>Algivirga</taxon>
    </lineage>
</organism>